<dbReference type="AlphaFoldDB" id="A0A1B1U4E8"/>
<reference evidence="11" key="1">
    <citation type="submission" date="2016-07" db="EMBL/GenBank/DDBJ databases">
        <authorList>
            <person name="Florea S."/>
            <person name="Webb J.S."/>
            <person name="Jaromczyk J."/>
            <person name="Schardl C.L."/>
        </authorList>
    </citation>
    <scope>NUCLEOTIDE SEQUENCE [LARGE SCALE GENOMIC DNA]</scope>
    <source>
        <strain evidence="11">MIT 01-6242</strain>
    </source>
</reference>
<proteinExistence type="inferred from homology"/>
<dbReference type="InterPro" id="IPR006597">
    <property type="entry name" value="Sel1-like"/>
</dbReference>
<dbReference type="STRING" id="222136.BBW65_02025"/>
<name>A0A1B1U4E8_9HELI</name>
<dbReference type="InterPro" id="IPR040239">
    <property type="entry name" value="HcpB-like"/>
</dbReference>
<evidence type="ECO:0000256" key="4">
    <source>
        <dbReference type="ARBA" id="ARBA00022737"/>
    </source>
</evidence>
<dbReference type="PANTHER" id="PTHR13891:SF1">
    <property type="entry name" value="CYTOCHROME C OXIDASE ASSEMBLY FACTOR 7"/>
    <property type="match status" value="1"/>
</dbReference>
<evidence type="ECO:0000256" key="1">
    <source>
        <dbReference type="ARBA" id="ARBA00001526"/>
    </source>
</evidence>
<evidence type="ECO:0000256" key="3">
    <source>
        <dbReference type="ARBA" id="ARBA00012865"/>
    </source>
</evidence>
<keyword evidence="9" id="KW-0964">Secreted</keyword>
<comment type="subcellular location">
    <subcellularLocation>
        <location evidence="9">Secreted</location>
    </subcellularLocation>
</comment>
<dbReference type="Gene3D" id="1.25.40.10">
    <property type="entry name" value="Tetratricopeptide repeat domain"/>
    <property type="match status" value="1"/>
</dbReference>
<organism evidence="10 11">
    <name type="scientific">Helicobacter enhydrae</name>
    <dbReference type="NCBI Taxonomy" id="222136"/>
    <lineage>
        <taxon>Bacteria</taxon>
        <taxon>Pseudomonadati</taxon>
        <taxon>Campylobacterota</taxon>
        <taxon>Epsilonproteobacteria</taxon>
        <taxon>Campylobacterales</taxon>
        <taxon>Helicobacteraceae</taxon>
        <taxon>Helicobacter</taxon>
    </lineage>
</organism>
<keyword evidence="11" id="KW-1185">Reference proteome</keyword>
<keyword evidence="8" id="KW-0046">Antibiotic resistance</keyword>
<comment type="similarity">
    <text evidence="2 9">Belongs to the hcp beta-lactamase family.</text>
</comment>
<dbReference type="GO" id="GO:0008800">
    <property type="term" value="F:beta-lactamase activity"/>
    <property type="evidence" value="ECO:0007669"/>
    <property type="project" value="UniProtKB-UniRule"/>
</dbReference>
<dbReference type="KEGG" id="het:BBW65_02025"/>
<dbReference type="PANTHER" id="PTHR13891">
    <property type="entry name" value="CYTOCHROME C OXIDASE ASSEMBLY FACTOR 7"/>
    <property type="match status" value="1"/>
</dbReference>
<dbReference type="GO" id="GO:0046677">
    <property type="term" value="P:response to antibiotic"/>
    <property type="evidence" value="ECO:0007669"/>
    <property type="project" value="UniProtKB-KW"/>
</dbReference>
<dbReference type="EMBL" id="CP016503">
    <property type="protein sequence ID" value="ANV97657.1"/>
    <property type="molecule type" value="Genomic_DNA"/>
</dbReference>
<accession>A0A1B1U4E8</accession>
<dbReference type="RefSeq" id="WP_066339010.1">
    <property type="nucleotide sequence ID" value="NZ_CP016503.1"/>
</dbReference>
<sequence length="182" mass="20926">MKYAVILLCASILFAQTPQDPSNPYVKKRSHETTTHTIPVPKYQLLPPITLKKSKPKPKYKTIIDEDGKEILVDENNKPITREELTILEAKQRCLDEDGAWCWKLGIYYYEGKIVEQDYNKAFEAFEAGCLKKSGGACYNIGFMYEFGRGEVPFDSKKALDFYLKSCNYGYDRGCQAYRAMK</sequence>
<comment type="catalytic activity">
    <reaction evidence="1 9">
        <text>a beta-lactam + H2O = a substituted beta-amino acid</text>
        <dbReference type="Rhea" id="RHEA:20401"/>
        <dbReference type="ChEBI" id="CHEBI:15377"/>
        <dbReference type="ChEBI" id="CHEBI:35627"/>
        <dbReference type="ChEBI" id="CHEBI:140347"/>
        <dbReference type="EC" id="3.5.2.6"/>
    </reaction>
</comment>
<keyword evidence="7" id="KW-1015">Disulfide bond</keyword>
<dbReference type="SMART" id="SM00671">
    <property type="entry name" value="SEL1"/>
    <property type="match status" value="2"/>
</dbReference>
<evidence type="ECO:0000256" key="9">
    <source>
        <dbReference type="RuleBase" id="RU366075"/>
    </source>
</evidence>
<evidence type="ECO:0000256" key="5">
    <source>
        <dbReference type="ARBA" id="ARBA00022801"/>
    </source>
</evidence>
<dbReference type="SUPFAM" id="SSF81901">
    <property type="entry name" value="HCP-like"/>
    <property type="match status" value="1"/>
</dbReference>
<evidence type="ECO:0000256" key="2">
    <source>
        <dbReference type="ARBA" id="ARBA00008486"/>
    </source>
</evidence>
<dbReference type="GO" id="GO:0005576">
    <property type="term" value="C:extracellular region"/>
    <property type="evidence" value="ECO:0007669"/>
    <property type="project" value="UniProtKB-SubCell"/>
</dbReference>
<dbReference type="InterPro" id="IPR011990">
    <property type="entry name" value="TPR-like_helical_dom_sf"/>
</dbReference>
<keyword evidence="6" id="KW-0802">TPR repeat</keyword>
<evidence type="ECO:0000256" key="6">
    <source>
        <dbReference type="ARBA" id="ARBA00022803"/>
    </source>
</evidence>
<dbReference type="Pfam" id="PF08238">
    <property type="entry name" value="Sel1"/>
    <property type="match status" value="2"/>
</dbReference>
<evidence type="ECO:0000256" key="7">
    <source>
        <dbReference type="ARBA" id="ARBA00023157"/>
    </source>
</evidence>
<dbReference type="Proteomes" id="UP000092884">
    <property type="component" value="Chromosome"/>
</dbReference>
<dbReference type="EC" id="3.5.2.6" evidence="3 9"/>
<comment type="function">
    <text evidence="9">Hydrolyzes 6-aminopenicillinic acid and 7-aminocephalosporanic acid (ACA) derivatives.</text>
</comment>
<evidence type="ECO:0000313" key="10">
    <source>
        <dbReference type="EMBL" id="ANV97657.1"/>
    </source>
</evidence>
<keyword evidence="5 9" id="KW-0378">Hydrolase</keyword>
<evidence type="ECO:0000313" key="11">
    <source>
        <dbReference type="Proteomes" id="UP000092884"/>
    </source>
</evidence>
<evidence type="ECO:0000256" key="8">
    <source>
        <dbReference type="ARBA" id="ARBA00023251"/>
    </source>
</evidence>
<gene>
    <name evidence="10" type="ORF">BBW65_02025</name>
</gene>
<keyword evidence="4" id="KW-0677">Repeat</keyword>
<protein>
    <recommendedName>
        <fullName evidence="3 9">Beta-lactamase</fullName>
        <ecNumber evidence="3 9">3.5.2.6</ecNumber>
    </recommendedName>
</protein>